<evidence type="ECO:0000313" key="7">
    <source>
        <dbReference type="EMBL" id="CAA7393908.1"/>
    </source>
</evidence>
<protein>
    <submittedName>
        <fullName evidence="7">DNA-invertase hin</fullName>
    </submittedName>
</protein>
<dbReference type="FunFam" id="3.40.50.1390:FF:000001">
    <property type="entry name" value="DNA recombinase"/>
    <property type="match status" value="1"/>
</dbReference>
<dbReference type="InterPro" id="IPR006120">
    <property type="entry name" value="Resolvase_HTH_dom"/>
</dbReference>
<evidence type="ECO:0000256" key="3">
    <source>
        <dbReference type="ARBA" id="ARBA00023100"/>
    </source>
</evidence>
<evidence type="ECO:0000256" key="1">
    <source>
        <dbReference type="ARBA" id="ARBA00009913"/>
    </source>
</evidence>
<evidence type="ECO:0000256" key="5">
    <source>
        <dbReference type="ARBA" id="ARBA00023172"/>
    </source>
</evidence>
<accession>A0A6N4XVF4</accession>
<comment type="similarity">
    <text evidence="1">Belongs to the site-specific recombinase resolvase family.</text>
</comment>
<dbReference type="PANTHER" id="PTHR30461:SF2">
    <property type="entry name" value="SERINE RECOMBINASE PINE-RELATED"/>
    <property type="match status" value="1"/>
</dbReference>
<dbReference type="PANTHER" id="PTHR30461">
    <property type="entry name" value="DNA-INVERTASE FROM LAMBDOID PROPHAGE"/>
    <property type="match status" value="1"/>
</dbReference>
<evidence type="ECO:0000256" key="2">
    <source>
        <dbReference type="ARBA" id="ARBA00022908"/>
    </source>
</evidence>
<dbReference type="SMART" id="SM00857">
    <property type="entry name" value="Resolvase"/>
    <property type="match status" value="1"/>
</dbReference>
<keyword evidence="4" id="KW-0238">DNA-binding</keyword>
<keyword evidence="8" id="KW-1185">Reference proteome</keyword>
<dbReference type="GO" id="GO:0003677">
    <property type="term" value="F:DNA binding"/>
    <property type="evidence" value="ECO:0007669"/>
    <property type="project" value="UniProtKB-KW"/>
</dbReference>
<dbReference type="Proteomes" id="UP000445309">
    <property type="component" value="Unassembled WGS sequence"/>
</dbReference>
<dbReference type="Gene3D" id="1.10.10.60">
    <property type="entry name" value="Homeodomain-like"/>
    <property type="match status" value="1"/>
</dbReference>
<gene>
    <name evidence="7" type="primary">hin_7</name>
    <name evidence="7" type="ORF">CHRY9393_03575</name>
</gene>
<reference evidence="7 8" key="1">
    <citation type="submission" date="2020-01" db="EMBL/GenBank/DDBJ databases">
        <authorList>
            <person name="Rodrigo-Torres L."/>
            <person name="Arahal R. D."/>
            <person name="Lucena T."/>
        </authorList>
    </citation>
    <scope>NUCLEOTIDE SEQUENCE [LARGE SCALE GENOMIC DNA]</scope>
    <source>
        <strain evidence="7 8">CECT 9393</strain>
    </source>
</reference>
<organism evidence="7 8">
    <name type="scientific">Chryseobacterium fistulae</name>
    <dbReference type="NCBI Taxonomy" id="2675058"/>
    <lineage>
        <taxon>Bacteria</taxon>
        <taxon>Pseudomonadati</taxon>
        <taxon>Bacteroidota</taxon>
        <taxon>Flavobacteriia</taxon>
        <taxon>Flavobacteriales</taxon>
        <taxon>Weeksellaceae</taxon>
        <taxon>Chryseobacterium group</taxon>
        <taxon>Chryseobacterium</taxon>
    </lineage>
</organism>
<dbReference type="InterPro" id="IPR036162">
    <property type="entry name" value="Resolvase-like_N_sf"/>
</dbReference>
<keyword evidence="2" id="KW-0229">DNA integration</keyword>
<evidence type="ECO:0000313" key="8">
    <source>
        <dbReference type="Proteomes" id="UP000445309"/>
    </source>
</evidence>
<proteinExistence type="inferred from homology"/>
<dbReference type="CDD" id="cd00569">
    <property type="entry name" value="HTH_Hin_like"/>
    <property type="match status" value="1"/>
</dbReference>
<dbReference type="CDD" id="cd03768">
    <property type="entry name" value="SR_ResInv"/>
    <property type="match status" value="1"/>
</dbReference>
<evidence type="ECO:0000259" key="6">
    <source>
        <dbReference type="PROSITE" id="PS51736"/>
    </source>
</evidence>
<dbReference type="InterPro" id="IPR006119">
    <property type="entry name" value="Resolv_N"/>
</dbReference>
<keyword evidence="3" id="KW-0230">DNA invertase</keyword>
<feature type="domain" description="Resolvase/invertase-type recombinase catalytic" evidence="6">
    <location>
        <begin position="1"/>
        <end position="134"/>
    </location>
</feature>
<dbReference type="GO" id="GO:0000150">
    <property type="term" value="F:DNA strand exchange activity"/>
    <property type="evidence" value="ECO:0007669"/>
    <property type="project" value="UniProtKB-KW"/>
</dbReference>
<keyword evidence="5" id="KW-0233">DNA recombination</keyword>
<dbReference type="EMBL" id="CACVBY010000190">
    <property type="protein sequence ID" value="CAA7393908.1"/>
    <property type="molecule type" value="Genomic_DNA"/>
</dbReference>
<dbReference type="AlphaFoldDB" id="A0A6N4XVF4"/>
<dbReference type="SUPFAM" id="SSF46689">
    <property type="entry name" value="Homeodomain-like"/>
    <property type="match status" value="1"/>
</dbReference>
<dbReference type="GO" id="GO:0015074">
    <property type="term" value="P:DNA integration"/>
    <property type="evidence" value="ECO:0007669"/>
    <property type="project" value="UniProtKB-KW"/>
</dbReference>
<evidence type="ECO:0000256" key="4">
    <source>
        <dbReference type="ARBA" id="ARBA00023125"/>
    </source>
</evidence>
<dbReference type="PROSITE" id="PS51736">
    <property type="entry name" value="RECOMBINASES_3"/>
    <property type="match status" value="1"/>
</dbReference>
<dbReference type="SUPFAM" id="SSF53041">
    <property type="entry name" value="Resolvase-like"/>
    <property type="match status" value="1"/>
</dbReference>
<sequence>MKIGYARISTKDQNLELQKEALKKAGCDKIYEDIISGAKYGRPGLDLALEVLRSGDVLTVWKLDRLGRSVKQLVDLVGEFDKRGIHFNSITEGIDTSTPTGKFFFHMMASLAEMERSLIIERTRAGLETAKRLGKLSGRKPKMTPDKLKAAKKLLEGEVPPKEVAKTLEISIATLYRWIPASGKVLISE</sequence>
<dbReference type="RefSeq" id="WP_162074460.1">
    <property type="nucleotide sequence ID" value="NZ_CACVBY010000190.1"/>
</dbReference>
<dbReference type="Gene3D" id="3.40.50.1390">
    <property type="entry name" value="Resolvase, N-terminal catalytic domain"/>
    <property type="match status" value="1"/>
</dbReference>
<dbReference type="Pfam" id="PF00239">
    <property type="entry name" value="Resolvase"/>
    <property type="match status" value="1"/>
</dbReference>
<dbReference type="InterPro" id="IPR009057">
    <property type="entry name" value="Homeodomain-like_sf"/>
</dbReference>
<name>A0A6N4XVF4_9FLAO</name>
<dbReference type="Pfam" id="PF02796">
    <property type="entry name" value="HTH_7"/>
    <property type="match status" value="1"/>
</dbReference>
<dbReference type="InterPro" id="IPR050639">
    <property type="entry name" value="SSR_resolvase"/>
</dbReference>